<dbReference type="eggNOG" id="COG1595">
    <property type="taxonomic scope" value="Bacteria"/>
</dbReference>
<keyword evidence="2" id="KW-1185">Reference proteome</keyword>
<gene>
    <name evidence="1" type="ordered locus">sll0280</name>
</gene>
<accession>Q55917</accession>
<dbReference type="Proteomes" id="UP000001425">
    <property type="component" value="Chromosome"/>
</dbReference>
<dbReference type="KEGG" id="syn:sll0280"/>
<evidence type="ECO:0000313" key="2">
    <source>
        <dbReference type="Proteomes" id="UP000001425"/>
    </source>
</evidence>
<reference evidence="1 2" key="2">
    <citation type="journal article" date="1996" name="DNA Res.">
        <title>Sequence analysis of the genome of the unicellular cyanobacterium Synechocystis sp. strain PCC6803. II. Sequence determination of the entire genome and assignment of potential protein-coding regions.</title>
        <authorList>
            <person name="Kaneko T."/>
            <person name="Sato S."/>
            <person name="Kotani H."/>
            <person name="Tanaka A."/>
            <person name="Asamizu E."/>
            <person name="Nakamura Y."/>
            <person name="Miyajima N."/>
            <person name="Hirosawa M."/>
            <person name="Sugiura M."/>
            <person name="Sasamoto S."/>
            <person name="Kimura T."/>
            <person name="Hosouchi T."/>
            <person name="Matsuno A."/>
            <person name="Muraki A."/>
            <person name="Nakazaki N."/>
            <person name="Naruo K."/>
            <person name="Okumura S."/>
            <person name="Shimpo S."/>
            <person name="Takeuchi C."/>
            <person name="Wada T."/>
            <person name="Watanabe A."/>
            <person name="Yamada M."/>
            <person name="Yasuda M."/>
            <person name="Tabata S."/>
        </authorList>
    </citation>
    <scope>NUCLEOTIDE SEQUENCE [LARGE SCALE GENOMIC DNA]</scope>
    <source>
        <strain evidence="2">ATCC 27184 / PCC 6803 / Kazusa</strain>
    </source>
</reference>
<protein>
    <submittedName>
        <fullName evidence="1">Sll0280 protein</fullName>
    </submittedName>
</protein>
<name>Q55917_SYNY3</name>
<dbReference type="EnsemblBacteria" id="BAA10680">
    <property type="protein sequence ID" value="BAA10680"/>
    <property type="gene ID" value="BAA10680"/>
</dbReference>
<sequence length="367" mass="43226">MEKDHCSLDYYRQRLGQLSPVSAKRKQILRQIFSEVVRIAGDDVNLQLQLLIEQAKKLSGDGLDPIQKTLCEREILAQAMGILEASEKLWRNYEEQYQDAYAEAWLKTLEYFYRRYRDYNAQQAQVATWLNFRLKNEFKTQREKQYQQRQQVQSSTSEDDREDLLAMITSPSYGQDADIMRRGIEDWLQLEEELVGVTVKNQPTITAQLLLQKRFIEEVEWNQLAKEYGVAIATLSSFYERQCRGRLIAFMESNYDFIQPDTPINPCEHLRGLLGKKELRQNQFEQQLQEWIETESTLRELRLAQKPGITGQRLLQELLLTIRKPRQGLTQVAQSLGVEPGELERFYEFQLLPHILQFVHKNLSQSR</sequence>
<evidence type="ECO:0000313" key="1">
    <source>
        <dbReference type="EMBL" id="BAA10680.1"/>
    </source>
</evidence>
<reference evidence="1 2" key="1">
    <citation type="journal article" date="1995" name="DNA Res.">
        <title>Sequence analysis of the genome of the unicellular cyanobacterium Synechocystis sp. strain PCC6803. I. Sequence features in the 1 Mb region from map positions 64% to 92% of the genome.</title>
        <authorList>
            <person name="Kaneko T."/>
            <person name="Tanaka A."/>
            <person name="Sato S."/>
            <person name="Kotani H."/>
            <person name="Sazuka T."/>
            <person name="Miyajima N."/>
            <person name="Sugiura M."/>
            <person name="Tabata S."/>
        </authorList>
    </citation>
    <scope>NUCLEOTIDE SEQUENCE [LARGE SCALE GENOMIC DNA]</scope>
    <source>
        <strain evidence="2">ATCC 27184 / PCC 6803 / Kazusa</strain>
    </source>
</reference>
<dbReference type="InParanoid" id="Q55917"/>
<dbReference type="EMBL" id="BA000022">
    <property type="protein sequence ID" value="BAA10680.1"/>
    <property type="molecule type" value="Genomic_DNA"/>
</dbReference>
<dbReference type="PaxDb" id="1148-1001800"/>
<dbReference type="STRING" id="1148.gene:10500184"/>
<dbReference type="PIR" id="S76988">
    <property type="entry name" value="S76988"/>
</dbReference>
<dbReference type="AlphaFoldDB" id="Q55917"/>
<proteinExistence type="predicted"/>
<dbReference type="IntAct" id="Q55917">
    <property type="interactions" value="3"/>
</dbReference>
<organism evidence="1 2">
    <name type="scientific">Synechocystis sp. (strain ATCC 27184 / PCC 6803 / Kazusa)</name>
    <dbReference type="NCBI Taxonomy" id="1111708"/>
    <lineage>
        <taxon>Bacteria</taxon>
        <taxon>Bacillati</taxon>
        <taxon>Cyanobacteriota</taxon>
        <taxon>Cyanophyceae</taxon>
        <taxon>Synechococcales</taxon>
        <taxon>Merismopediaceae</taxon>
        <taxon>Synechocystis</taxon>
    </lineage>
</organism>